<name>A0A2S3ZSM9_ARTGL</name>
<evidence type="ECO:0000256" key="1">
    <source>
        <dbReference type="SAM" id="Phobius"/>
    </source>
</evidence>
<reference evidence="2 3" key="1">
    <citation type="submission" date="2018-01" db="EMBL/GenBank/DDBJ databases">
        <title>Arthrobacter sp. nov., from glaciers in China.</title>
        <authorList>
            <person name="Liu Q."/>
            <person name="Xin Y.-H."/>
        </authorList>
    </citation>
    <scope>NUCLEOTIDE SEQUENCE [LARGE SCALE GENOMIC DNA]</scope>
    <source>
        <strain evidence="2 3">HLT2-12-2</strain>
    </source>
</reference>
<keyword evidence="3" id="KW-1185">Reference proteome</keyword>
<gene>
    <name evidence="2" type="ORF">CVS27_16965</name>
</gene>
<evidence type="ECO:0000313" key="2">
    <source>
        <dbReference type="EMBL" id="POH72183.1"/>
    </source>
</evidence>
<sequence>MEFCSMSQQRKGLKMLFYGSIASGVLALLTAVLTSVLFQEIESKGDVTNAQDFGWRAVALAVLSVVLFTVYLIRRNTLSRVFKQTQEHDPAP</sequence>
<feature type="transmembrane region" description="Helical" evidence="1">
    <location>
        <begin position="15"/>
        <end position="38"/>
    </location>
</feature>
<keyword evidence="1" id="KW-0812">Transmembrane</keyword>
<accession>A0A2S3ZSM9</accession>
<evidence type="ECO:0000313" key="3">
    <source>
        <dbReference type="Proteomes" id="UP000237061"/>
    </source>
</evidence>
<comment type="caution">
    <text evidence="2">The sequence shown here is derived from an EMBL/GenBank/DDBJ whole genome shotgun (WGS) entry which is preliminary data.</text>
</comment>
<dbReference type="AlphaFoldDB" id="A0A2S3ZSM9"/>
<protein>
    <submittedName>
        <fullName evidence="2">Uncharacterized protein</fullName>
    </submittedName>
</protein>
<organism evidence="2 3">
    <name type="scientific">Arthrobacter glacialis</name>
    <dbReference type="NCBI Taxonomy" id="1664"/>
    <lineage>
        <taxon>Bacteria</taxon>
        <taxon>Bacillati</taxon>
        <taxon>Actinomycetota</taxon>
        <taxon>Actinomycetes</taxon>
        <taxon>Micrococcales</taxon>
        <taxon>Micrococcaceae</taxon>
        <taxon>Arthrobacter</taxon>
    </lineage>
</organism>
<proteinExistence type="predicted"/>
<keyword evidence="1" id="KW-0472">Membrane</keyword>
<dbReference type="EMBL" id="PPXC01000016">
    <property type="protein sequence ID" value="POH72183.1"/>
    <property type="molecule type" value="Genomic_DNA"/>
</dbReference>
<dbReference type="Proteomes" id="UP000237061">
    <property type="component" value="Unassembled WGS sequence"/>
</dbReference>
<feature type="transmembrane region" description="Helical" evidence="1">
    <location>
        <begin position="53"/>
        <end position="73"/>
    </location>
</feature>
<keyword evidence="1" id="KW-1133">Transmembrane helix</keyword>